<keyword evidence="1" id="KW-1133">Transmembrane helix</keyword>
<comment type="caution">
    <text evidence="2">The sequence shown here is derived from an EMBL/GenBank/DDBJ whole genome shotgun (WGS) entry which is preliminary data.</text>
</comment>
<feature type="transmembrane region" description="Helical" evidence="1">
    <location>
        <begin position="131"/>
        <end position="152"/>
    </location>
</feature>
<evidence type="ECO:0000313" key="3">
    <source>
        <dbReference type="Proteomes" id="UP000231019"/>
    </source>
</evidence>
<protein>
    <recommendedName>
        <fullName evidence="4">Urease accessory protein</fullName>
    </recommendedName>
</protein>
<dbReference type="Proteomes" id="UP000231019">
    <property type="component" value="Unassembled WGS sequence"/>
</dbReference>
<feature type="transmembrane region" description="Helical" evidence="1">
    <location>
        <begin position="196"/>
        <end position="221"/>
    </location>
</feature>
<name>A0A2M7FXN6_9BACT</name>
<sequence length="223" mass="23787">MGLIEVLLLGLALGIKHALEPDHLIAVSTLLGQEGQILPALRMGAWWGLGHSTTLALGIGLLFMLKLPLRAHHLLYFELPVALMLVFLGLKTLLKLSPGGSALLFHQHGRWVHVHALNQQGLPEAQVRNQLQGFGIGLIHGLAGSGAMALFLAAQLADWRQVLLYTLSFGLGSLLGMTLVSCGMALPFLATRQKPLLHAGLSLLTALLSLGLGGEILWALLHA</sequence>
<reference evidence="2 3" key="1">
    <citation type="submission" date="2017-09" db="EMBL/GenBank/DDBJ databases">
        <title>Depth-based differentiation of microbial function through sediment-hosted aquifers and enrichment of novel symbionts in the deep terrestrial subsurface.</title>
        <authorList>
            <person name="Probst A.J."/>
            <person name="Ladd B."/>
            <person name="Jarett J.K."/>
            <person name="Geller-Mcgrath D.E."/>
            <person name="Sieber C.M."/>
            <person name="Emerson J.B."/>
            <person name="Anantharaman K."/>
            <person name="Thomas B.C."/>
            <person name="Malmstrom R."/>
            <person name="Stieglmeier M."/>
            <person name="Klingl A."/>
            <person name="Woyke T."/>
            <person name="Ryan C.M."/>
            <person name="Banfield J.F."/>
        </authorList>
    </citation>
    <scope>NUCLEOTIDE SEQUENCE [LARGE SCALE GENOMIC DNA]</scope>
    <source>
        <strain evidence="2">CG17_big_fil_post_rev_8_21_14_2_50_48_46</strain>
    </source>
</reference>
<dbReference type="PANTHER" id="PTHR33876">
    <property type="entry name" value="UNNAMED PRODUCT"/>
    <property type="match status" value="1"/>
</dbReference>
<evidence type="ECO:0008006" key="4">
    <source>
        <dbReference type="Google" id="ProtNLM"/>
    </source>
</evidence>
<feature type="transmembrane region" description="Helical" evidence="1">
    <location>
        <begin position="74"/>
        <end position="94"/>
    </location>
</feature>
<evidence type="ECO:0000256" key="1">
    <source>
        <dbReference type="SAM" id="Phobius"/>
    </source>
</evidence>
<dbReference type="EMBL" id="PFFQ01000065">
    <property type="protein sequence ID" value="PIW14055.1"/>
    <property type="molecule type" value="Genomic_DNA"/>
</dbReference>
<proteinExistence type="predicted"/>
<accession>A0A2M7FXN6</accession>
<dbReference type="AlphaFoldDB" id="A0A2M7FXN6"/>
<feature type="transmembrane region" description="Helical" evidence="1">
    <location>
        <begin position="164"/>
        <end position="190"/>
    </location>
</feature>
<dbReference type="InterPro" id="IPR052776">
    <property type="entry name" value="Chloro_ReproSupport/MetalTrans"/>
</dbReference>
<feature type="transmembrane region" description="Helical" evidence="1">
    <location>
        <begin position="45"/>
        <end position="65"/>
    </location>
</feature>
<organism evidence="2 3">
    <name type="scientific">bacterium (Candidatus Blackallbacteria) CG17_big_fil_post_rev_8_21_14_2_50_48_46</name>
    <dbReference type="NCBI Taxonomy" id="2014261"/>
    <lineage>
        <taxon>Bacteria</taxon>
        <taxon>Candidatus Blackallbacteria</taxon>
    </lineage>
</organism>
<evidence type="ECO:0000313" key="2">
    <source>
        <dbReference type="EMBL" id="PIW14055.1"/>
    </source>
</evidence>
<keyword evidence="1" id="KW-0812">Transmembrane</keyword>
<keyword evidence="1" id="KW-0472">Membrane</keyword>
<dbReference type="PANTHER" id="PTHR33876:SF4">
    <property type="entry name" value="CHLOROPLAST PROTEIN FOR GROWTH AND FERTILITY 2"/>
    <property type="match status" value="1"/>
</dbReference>
<gene>
    <name evidence="2" type="ORF">COW36_23765</name>
</gene>